<comment type="caution">
    <text evidence="1">The sequence shown here is derived from an EMBL/GenBank/DDBJ whole genome shotgun (WGS) entry which is preliminary data.</text>
</comment>
<reference evidence="1 2" key="1">
    <citation type="submission" date="2015-08" db="EMBL/GenBank/DDBJ databases">
        <title>Genome sequencing of Penicillium nordicum.</title>
        <authorList>
            <person name="Nguyen H.D."/>
            <person name="Seifert K.A."/>
        </authorList>
    </citation>
    <scope>NUCLEOTIDE SEQUENCE [LARGE SCALE GENOMIC DNA]</scope>
    <source>
        <strain evidence="1 2">DAOMC 185683</strain>
    </source>
</reference>
<sequence length="97" mass="11863">MFSEDVSLGDDFEFRQLAADDSRNHDDVNWAELILEFTERWERLRFRSLQWLERIEDALTIRGERMIHAIDYFRVAVWPSNILQIIFTLVRRSYRKQ</sequence>
<gene>
    <name evidence="1" type="ORF">ACN38_g10689</name>
</gene>
<dbReference type="EMBL" id="LHQQ01000250">
    <property type="protein sequence ID" value="KOS38487.1"/>
    <property type="molecule type" value="Genomic_DNA"/>
</dbReference>
<evidence type="ECO:0000313" key="2">
    <source>
        <dbReference type="Proteomes" id="UP000037696"/>
    </source>
</evidence>
<evidence type="ECO:0000313" key="1">
    <source>
        <dbReference type="EMBL" id="KOS38487.1"/>
    </source>
</evidence>
<organism evidence="1 2">
    <name type="scientific">Penicillium nordicum</name>
    <dbReference type="NCBI Taxonomy" id="229535"/>
    <lineage>
        <taxon>Eukaryota</taxon>
        <taxon>Fungi</taxon>
        <taxon>Dikarya</taxon>
        <taxon>Ascomycota</taxon>
        <taxon>Pezizomycotina</taxon>
        <taxon>Eurotiomycetes</taxon>
        <taxon>Eurotiomycetidae</taxon>
        <taxon>Eurotiales</taxon>
        <taxon>Aspergillaceae</taxon>
        <taxon>Penicillium</taxon>
    </lineage>
</organism>
<dbReference type="AlphaFoldDB" id="A0A0M8NW15"/>
<protein>
    <submittedName>
        <fullName evidence="1">Uncharacterized protein</fullName>
    </submittedName>
</protein>
<dbReference type="Proteomes" id="UP000037696">
    <property type="component" value="Unassembled WGS sequence"/>
</dbReference>
<keyword evidence="2" id="KW-1185">Reference proteome</keyword>
<proteinExistence type="predicted"/>
<accession>A0A0M8NW15</accession>
<name>A0A0M8NW15_9EURO</name>